<feature type="domain" description="SnoaL-like" evidence="1">
    <location>
        <begin position="9"/>
        <end position="104"/>
    </location>
</feature>
<dbReference type="Proteomes" id="UP000559182">
    <property type="component" value="Unassembled WGS sequence"/>
</dbReference>
<evidence type="ECO:0000313" key="3">
    <source>
        <dbReference type="Proteomes" id="UP000559182"/>
    </source>
</evidence>
<dbReference type="RefSeq" id="WP_183319034.1">
    <property type="nucleotide sequence ID" value="NZ_JACHVQ010000001.1"/>
</dbReference>
<keyword evidence="3" id="KW-1185">Reference proteome</keyword>
<dbReference type="InterPro" id="IPR032710">
    <property type="entry name" value="NTF2-like_dom_sf"/>
</dbReference>
<dbReference type="Gene3D" id="3.10.450.50">
    <property type="match status" value="1"/>
</dbReference>
<dbReference type="Pfam" id="PF12680">
    <property type="entry name" value="SnoaL_2"/>
    <property type="match status" value="1"/>
</dbReference>
<name>A0A839N7L4_9MICO</name>
<organism evidence="2 3">
    <name type="scientific">Flexivirga oryzae</name>
    <dbReference type="NCBI Taxonomy" id="1794944"/>
    <lineage>
        <taxon>Bacteria</taxon>
        <taxon>Bacillati</taxon>
        <taxon>Actinomycetota</taxon>
        <taxon>Actinomycetes</taxon>
        <taxon>Micrococcales</taxon>
        <taxon>Dermacoccaceae</taxon>
        <taxon>Flexivirga</taxon>
    </lineage>
</organism>
<evidence type="ECO:0000313" key="2">
    <source>
        <dbReference type="EMBL" id="MBB2890731.1"/>
    </source>
</evidence>
<gene>
    <name evidence="2" type="ORF">FHU39_000715</name>
</gene>
<dbReference type="EMBL" id="JACHVQ010000001">
    <property type="protein sequence ID" value="MBB2890731.1"/>
    <property type="molecule type" value="Genomic_DNA"/>
</dbReference>
<dbReference type="AlphaFoldDB" id="A0A839N7L4"/>
<reference evidence="2 3" key="1">
    <citation type="submission" date="2020-08" db="EMBL/GenBank/DDBJ databases">
        <title>Sequencing the genomes of 1000 actinobacteria strains.</title>
        <authorList>
            <person name="Klenk H.-P."/>
        </authorList>
    </citation>
    <scope>NUCLEOTIDE SEQUENCE [LARGE SCALE GENOMIC DNA]</scope>
    <source>
        <strain evidence="2 3">DSM 105369</strain>
    </source>
</reference>
<accession>A0A839N7L4</accession>
<dbReference type="SUPFAM" id="SSF54427">
    <property type="entry name" value="NTF2-like"/>
    <property type="match status" value="1"/>
</dbReference>
<evidence type="ECO:0000259" key="1">
    <source>
        <dbReference type="Pfam" id="PF12680"/>
    </source>
</evidence>
<protein>
    <recommendedName>
        <fullName evidence="1">SnoaL-like domain-containing protein</fullName>
    </recommendedName>
</protein>
<sequence>MATAEELLRELCARINAHSWDALAELLHADFVCRYVHTGERLDAEGWVRLNAEYPGFERLEVLDVVAAGNRAVCRARIVGGSHGSTEEFQVASFITERDGLIAELTEVWADVGAEPPEGTR</sequence>
<proteinExistence type="predicted"/>
<dbReference type="InterPro" id="IPR037401">
    <property type="entry name" value="SnoaL-like"/>
</dbReference>
<comment type="caution">
    <text evidence="2">The sequence shown here is derived from an EMBL/GenBank/DDBJ whole genome shotgun (WGS) entry which is preliminary data.</text>
</comment>